<evidence type="ECO:0000313" key="3">
    <source>
        <dbReference type="EMBL" id="MBW0544390.1"/>
    </source>
</evidence>
<dbReference type="OrthoDB" id="128646at2759"/>
<dbReference type="AlphaFoldDB" id="A0A9Q3IM73"/>
<dbReference type="InterPro" id="IPR043502">
    <property type="entry name" value="DNA/RNA_pol_sf"/>
</dbReference>
<gene>
    <name evidence="3" type="ORF">O181_084105</name>
</gene>
<evidence type="ECO:0000259" key="2">
    <source>
        <dbReference type="Pfam" id="PF17919"/>
    </source>
</evidence>
<dbReference type="InterPro" id="IPR041577">
    <property type="entry name" value="RT_RNaseH_2"/>
</dbReference>
<name>A0A9Q3IM73_9BASI</name>
<dbReference type="SUPFAM" id="SSF56672">
    <property type="entry name" value="DNA/RNA polymerases"/>
    <property type="match status" value="1"/>
</dbReference>
<accession>A0A9Q3IM73</accession>
<feature type="compositionally biased region" description="Acidic residues" evidence="1">
    <location>
        <begin position="14"/>
        <end position="24"/>
    </location>
</feature>
<sequence>MDLPNLSFHASLEEQWDEEEEPEEIENVRKVAPPAYHQYFDVLSKVKEEKLPPHHACFNHIKLEGLPPPEATSRFQILKEDFTTAPTLSHLNPSLPAIVETHDSDYALGAIMSQVND</sequence>
<dbReference type="EMBL" id="AVOT02049217">
    <property type="protein sequence ID" value="MBW0544390.1"/>
    <property type="molecule type" value="Genomic_DNA"/>
</dbReference>
<dbReference type="Proteomes" id="UP000765509">
    <property type="component" value="Unassembled WGS sequence"/>
</dbReference>
<proteinExistence type="predicted"/>
<comment type="caution">
    <text evidence="3">The sequence shown here is derived from an EMBL/GenBank/DDBJ whole genome shotgun (WGS) entry which is preliminary data.</text>
</comment>
<feature type="region of interest" description="Disordered" evidence="1">
    <location>
        <begin position="1"/>
        <end position="24"/>
    </location>
</feature>
<feature type="domain" description="Reverse transcriptase/retrotransposon-derived protein RNase H-like" evidence="2">
    <location>
        <begin position="70"/>
        <end position="117"/>
    </location>
</feature>
<dbReference type="Pfam" id="PF17919">
    <property type="entry name" value="RT_RNaseH_2"/>
    <property type="match status" value="1"/>
</dbReference>
<keyword evidence="4" id="KW-1185">Reference proteome</keyword>
<reference evidence="3" key="1">
    <citation type="submission" date="2021-03" db="EMBL/GenBank/DDBJ databases">
        <title>Draft genome sequence of rust myrtle Austropuccinia psidii MF-1, a brazilian biotype.</title>
        <authorList>
            <person name="Quecine M.C."/>
            <person name="Pachon D.M.R."/>
            <person name="Bonatelli M.L."/>
            <person name="Correr F.H."/>
            <person name="Franceschini L.M."/>
            <person name="Leite T.F."/>
            <person name="Margarido G.R.A."/>
            <person name="Almeida C.A."/>
            <person name="Ferrarezi J.A."/>
            <person name="Labate C.A."/>
        </authorList>
    </citation>
    <scope>NUCLEOTIDE SEQUENCE</scope>
    <source>
        <strain evidence="3">MF-1</strain>
    </source>
</reference>
<evidence type="ECO:0000256" key="1">
    <source>
        <dbReference type="SAM" id="MobiDB-lite"/>
    </source>
</evidence>
<evidence type="ECO:0000313" key="4">
    <source>
        <dbReference type="Proteomes" id="UP000765509"/>
    </source>
</evidence>
<organism evidence="3 4">
    <name type="scientific">Austropuccinia psidii MF-1</name>
    <dbReference type="NCBI Taxonomy" id="1389203"/>
    <lineage>
        <taxon>Eukaryota</taxon>
        <taxon>Fungi</taxon>
        <taxon>Dikarya</taxon>
        <taxon>Basidiomycota</taxon>
        <taxon>Pucciniomycotina</taxon>
        <taxon>Pucciniomycetes</taxon>
        <taxon>Pucciniales</taxon>
        <taxon>Sphaerophragmiaceae</taxon>
        <taxon>Austropuccinia</taxon>
    </lineage>
</organism>
<protein>
    <recommendedName>
        <fullName evidence="2">Reverse transcriptase/retrotransposon-derived protein RNase H-like domain-containing protein</fullName>
    </recommendedName>
</protein>